<protein>
    <submittedName>
        <fullName evidence="1">Uncharacterized protein</fullName>
    </submittedName>
</protein>
<gene>
    <name evidence="1" type="ORF">H5410_021878</name>
</gene>
<evidence type="ECO:0000313" key="1">
    <source>
        <dbReference type="EMBL" id="KAG5610597.1"/>
    </source>
</evidence>
<accession>A0A9J5ZDS9</accession>
<sequence>MEEWWKADDSAILKQLIKVVPAFKTWEIRKRRSVMKHGGNMSTTSMILEIHKNIYLFTKSRYPWLKNVPQNWPLIVKYIERYAQLTKIW</sequence>
<keyword evidence="2" id="KW-1185">Reference proteome</keyword>
<comment type="caution">
    <text evidence="1">The sequence shown here is derived from an EMBL/GenBank/DDBJ whole genome shotgun (WGS) entry which is preliminary data.</text>
</comment>
<dbReference type="EMBL" id="JACXVP010000004">
    <property type="protein sequence ID" value="KAG5610597.1"/>
    <property type="molecule type" value="Genomic_DNA"/>
</dbReference>
<organism evidence="1 2">
    <name type="scientific">Solanum commersonii</name>
    <name type="common">Commerson's wild potato</name>
    <name type="synonym">Commerson's nightshade</name>
    <dbReference type="NCBI Taxonomy" id="4109"/>
    <lineage>
        <taxon>Eukaryota</taxon>
        <taxon>Viridiplantae</taxon>
        <taxon>Streptophyta</taxon>
        <taxon>Embryophyta</taxon>
        <taxon>Tracheophyta</taxon>
        <taxon>Spermatophyta</taxon>
        <taxon>Magnoliopsida</taxon>
        <taxon>eudicotyledons</taxon>
        <taxon>Gunneridae</taxon>
        <taxon>Pentapetalae</taxon>
        <taxon>asterids</taxon>
        <taxon>lamiids</taxon>
        <taxon>Solanales</taxon>
        <taxon>Solanaceae</taxon>
        <taxon>Solanoideae</taxon>
        <taxon>Solaneae</taxon>
        <taxon>Solanum</taxon>
    </lineage>
</organism>
<proteinExistence type="predicted"/>
<name>A0A9J5ZDS9_SOLCO</name>
<dbReference type="AlphaFoldDB" id="A0A9J5ZDS9"/>
<reference evidence="1 2" key="1">
    <citation type="submission" date="2020-09" db="EMBL/GenBank/DDBJ databases">
        <title>De no assembly of potato wild relative species, Solanum commersonii.</title>
        <authorList>
            <person name="Cho K."/>
        </authorList>
    </citation>
    <scope>NUCLEOTIDE SEQUENCE [LARGE SCALE GENOMIC DNA]</scope>
    <source>
        <strain evidence="1">LZ3.2</strain>
        <tissue evidence="1">Leaf</tissue>
    </source>
</reference>
<dbReference type="Proteomes" id="UP000824120">
    <property type="component" value="Chromosome 4"/>
</dbReference>
<evidence type="ECO:0000313" key="2">
    <source>
        <dbReference type="Proteomes" id="UP000824120"/>
    </source>
</evidence>
<dbReference type="OrthoDB" id="1226698at2759"/>